<dbReference type="OrthoDB" id="2242134at2"/>
<sequence>MQRMPKKFVAQSFTVKSTEVSKLTDDKIISLACPKIIDGDEEKKVNRDQVEVLRNTIQEKKGNYNVFLVFKDKQGNMVKGFEVEVKVHVTNKKKQVLLALVTFLLVTLAVGVGWYYNNRSPTVVAGIPSATTEKMSEVALKKYAEKQVDKSNVTIQVFPNISINSDGKSGKMYIQNIPTNKTAQVATLKDKKTGEILYTSELLKPGYQVSKILLNKQLSKGQYEGIVTLTFYDLKKEKQVGRANVSVNISVS</sequence>
<dbReference type="RefSeq" id="WP_074751794.1">
    <property type="nucleotide sequence ID" value="NZ_CAXVJC010000001.1"/>
</dbReference>
<proteinExistence type="predicted"/>
<protein>
    <submittedName>
        <fullName evidence="2">Uncharacterized protein</fullName>
    </submittedName>
</protein>
<gene>
    <name evidence="2" type="ORF">SAMN05216438_11530</name>
</gene>
<organism evidence="2 3">
    <name type="scientific">Lactococcus garvieae</name>
    <dbReference type="NCBI Taxonomy" id="1363"/>
    <lineage>
        <taxon>Bacteria</taxon>
        <taxon>Bacillati</taxon>
        <taxon>Bacillota</taxon>
        <taxon>Bacilli</taxon>
        <taxon>Lactobacillales</taxon>
        <taxon>Streptococcaceae</taxon>
        <taxon>Lactococcus</taxon>
    </lineage>
</organism>
<dbReference type="EMBL" id="FOTJ01000015">
    <property type="protein sequence ID" value="SFL52225.1"/>
    <property type="molecule type" value="Genomic_DNA"/>
</dbReference>
<keyword evidence="1" id="KW-0472">Membrane</keyword>
<keyword evidence="1" id="KW-0812">Transmembrane</keyword>
<reference evidence="2 3" key="1">
    <citation type="submission" date="2016-10" db="EMBL/GenBank/DDBJ databases">
        <authorList>
            <person name="de Groot N.N."/>
        </authorList>
    </citation>
    <scope>NUCLEOTIDE SEQUENCE [LARGE SCALE GENOMIC DNA]</scope>
    <source>
        <strain evidence="2 3">M79</strain>
    </source>
</reference>
<evidence type="ECO:0000256" key="1">
    <source>
        <dbReference type="SAM" id="Phobius"/>
    </source>
</evidence>
<dbReference type="AlphaFoldDB" id="A0A1I4ID52"/>
<keyword evidence="1" id="KW-1133">Transmembrane helix</keyword>
<accession>A0A1I4ID52</accession>
<evidence type="ECO:0000313" key="3">
    <source>
        <dbReference type="Proteomes" id="UP000181969"/>
    </source>
</evidence>
<evidence type="ECO:0000313" key="2">
    <source>
        <dbReference type="EMBL" id="SFL52225.1"/>
    </source>
</evidence>
<name>A0A1I4ID52_9LACT</name>
<feature type="transmembrane region" description="Helical" evidence="1">
    <location>
        <begin position="96"/>
        <end position="116"/>
    </location>
</feature>
<dbReference type="Proteomes" id="UP000181969">
    <property type="component" value="Unassembled WGS sequence"/>
</dbReference>